<organism evidence="2 3">
    <name type="scientific">Paenimyroides ceti</name>
    <dbReference type="NCBI Taxonomy" id="395087"/>
    <lineage>
        <taxon>Bacteria</taxon>
        <taxon>Pseudomonadati</taxon>
        <taxon>Bacteroidota</taxon>
        <taxon>Flavobacteriia</taxon>
        <taxon>Flavobacteriales</taxon>
        <taxon>Flavobacteriaceae</taxon>
        <taxon>Paenimyroides</taxon>
    </lineage>
</organism>
<accession>A0ABT8CYH9</accession>
<reference evidence="3" key="1">
    <citation type="journal article" date="2019" name="Int. J. Syst. Evol. Microbiol.">
        <title>The Global Catalogue of Microorganisms (GCM) 10K type strain sequencing project: providing services to taxonomists for standard genome sequencing and annotation.</title>
        <authorList>
            <consortium name="The Broad Institute Genomics Platform"/>
            <consortium name="The Broad Institute Genome Sequencing Center for Infectious Disease"/>
            <person name="Wu L."/>
            <person name="Ma J."/>
        </authorList>
    </citation>
    <scope>NUCLEOTIDE SEQUENCE [LARGE SCALE GENOMIC DNA]</scope>
    <source>
        <strain evidence="3">CECT 7184</strain>
    </source>
</reference>
<dbReference type="Proteomes" id="UP001242368">
    <property type="component" value="Unassembled WGS sequence"/>
</dbReference>
<name>A0ABT8CYH9_9FLAO</name>
<evidence type="ECO:0000256" key="1">
    <source>
        <dbReference type="SAM" id="SignalP"/>
    </source>
</evidence>
<dbReference type="RefSeq" id="WP_290363924.1">
    <property type="nucleotide sequence ID" value="NZ_JAUFQU010000001.1"/>
</dbReference>
<dbReference type="EMBL" id="JAUFQU010000001">
    <property type="protein sequence ID" value="MDN3708039.1"/>
    <property type="molecule type" value="Genomic_DNA"/>
</dbReference>
<evidence type="ECO:0000313" key="2">
    <source>
        <dbReference type="EMBL" id="MDN3708039.1"/>
    </source>
</evidence>
<sequence>MQKLIVLVFFFLVNNLVNAQGDKYILLSEKPQKDGFCYYTIDHLGDEYQIVNNEVVKLSNNRQKRSYKNVLLGTLSSMDVRNPLQIVLFYKNFNSVVLLDNQLSEVAVYNLSDFFPQLDVKTVSSAQKNSVWIFDSLTKRIYLLDLAQMTLNSVSVPLEQEVVVWNSDANFYYWTDNTSFNRCDRYGKVMTTPISFSFDSIIAIDQNTIFYQQKQKFYVWKVKEQKKEEIIISEDSVERGFLNNQILTIFTKESVYIFTQNHL</sequence>
<comment type="caution">
    <text evidence="2">The sequence shown here is derived from an EMBL/GenBank/DDBJ whole genome shotgun (WGS) entry which is preliminary data.</text>
</comment>
<proteinExistence type="predicted"/>
<evidence type="ECO:0000313" key="3">
    <source>
        <dbReference type="Proteomes" id="UP001242368"/>
    </source>
</evidence>
<gene>
    <name evidence="2" type="ORF">QW060_13070</name>
</gene>
<feature type="chain" id="PRO_5046037749" evidence="1">
    <location>
        <begin position="20"/>
        <end position="263"/>
    </location>
</feature>
<keyword evidence="3" id="KW-1185">Reference proteome</keyword>
<protein>
    <submittedName>
        <fullName evidence="2">Uncharacterized protein</fullName>
    </submittedName>
</protein>
<feature type="signal peptide" evidence="1">
    <location>
        <begin position="1"/>
        <end position="19"/>
    </location>
</feature>
<keyword evidence="1" id="KW-0732">Signal</keyword>